<accession>A0A4R4Z1L8</accession>
<dbReference type="SUPFAM" id="SSF51556">
    <property type="entry name" value="Metallo-dependent hydrolases"/>
    <property type="match status" value="1"/>
</dbReference>
<dbReference type="AlphaFoldDB" id="A0A4R4Z1L8"/>
<dbReference type="InterPro" id="IPR006680">
    <property type="entry name" value="Amidohydro-rel"/>
</dbReference>
<feature type="domain" description="Amidohydrolase-related" evidence="1">
    <location>
        <begin position="53"/>
        <end position="392"/>
    </location>
</feature>
<dbReference type="Gene3D" id="3.20.20.140">
    <property type="entry name" value="Metal-dependent hydrolases"/>
    <property type="match status" value="1"/>
</dbReference>
<evidence type="ECO:0000259" key="1">
    <source>
        <dbReference type="Pfam" id="PF01979"/>
    </source>
</evidence>
<dbReference type="PANTHER" id="PTHR43135:SF3">
    <property type="entry name" value="ALPHA-D-RIBOSE 1-METHYLPHOSPHONATE 5-TRIPHOSPHATE DIPHOSPHATASE"/>
    <property type="match status" value="1"/>
</dbReference>
<proteinExistence type="predicted"/>
<dbReference type="GO" id="GO:0016810">
    <property type="term" value="F:hydrolase activity, acting on carbon-nitrogen (but not peptide) bonds"/>
    <property type="evidence" value="ECO:0007669"/>
    <property type="project" value="InterPro"/>
</dbReference>
<dbReference type="InterPro" id="IPR051781">
    <property type="entry name" value="Metallo-dep_Hydrolase"/>
</dbReference>
<dbReference type="InterPro" id="IPR011059">
    <property type="entry name" value="Metal-dep_hydrolase_composite"/>
</dbReference>
<dbReference type="CDD" id="cd01299">
    <property type="entry name" value="Met_dep_hydrolase_A"/>
    <property type="match status" value="1"/>
</dbReference>
<organism evidence="2 3">
    <name type="scientific">Nonomuraea terrae</name>
    <dbReference type="NCBI Taxonomy" id="2530383"/>
    <lineage>
        <taxon>Bacteria</taxon>
        <taxon>Bacillati</taxon>
        <taxon>Actinomycetota</taxon>
        <taxon>Actinomycetes</taxon>
        <taxon>Streptosporangiales</taxon>
        <taxon>Streptosporangiaceae</taxon>
        <taxon>Nonomuraea</taxon>
    </lineage>
</organism>
<evidence type="ECO:0000313" key="2">
    <source>
        <dbReference type="EMBL" id="TDD51818.1"/>
    </source>
</evidence>
<dbReference type="RefSeq" id="WP_132610944.1">
    <property type="nucleotide sequence ID" value="NZ_SMKQ01000019.1"/>
</dbReference>
<name>A0A4R4Z1L8_9ACTN</name>
<gene>
    <name evidence="2" type="ORF">E1286_09940</name>
</gene>
<keyword evidence="2" id="KW-0378">Hydrolase</keyword>
<dbReference type="PANTHER" id="PTHR43135">
    <property type="entry name" value="ALPHA-D-RIBOSE 1-METHYLPHOSPHONATE 5-TRIPHOSPHATE DIPHOSPHATASE"/>
    <property type="match status" value="1"/>
</dbReference>
<sequence>MNRLVIASSRLFDGVSETPLDNAVLTIEDGVVAEVGTYADAPPAGAVHLPDATILPGLVDCHVHLPFDASADPVASTMAKTVPAATLQAVRNAQTLLRHGVTTVRDVSSPHGIAIELRDAIAQGLLDGPDIRACGTHLTITGGHGCAFGIEVDSVDEIRTAVRTQIKAGADLLKVMATGGVYSLRQTPEDVQFSVTELRAAVDTAHERGLTVAAHSEGEDGIRTALEAGVDTVEHGNQLTPELAKRMIEQGAYLVPTVGAFTTVAASPDLPAPFLRKARQLVKQTERALAIAREHGVKVAIGSDSGTAPHLAWEDHPTAREAAYLVDMGGYAPVDALRSATLHGAQALRVADRKGSLEPGKDADVLVVAGDATADIAALTRPLVVVKRGRIVHRAA</sequence>
<dbReference type="InterPro" id="IPR057744">
    <property type="entry name" value="OTAase-like"/>
</dbReference>
<dbReference type="InterPro" id="IPR032466">
    <property type="entry name" value="Metal_Hydrolase"/>
</dbReference>
<dbReference type="Proteomes" id="UP000295302">
    <property type="component" value="Unassembled WGS sequence"/>
</dbReference>
<protein>
    <submittedName>
        <fullName evidence="2">Amidohydrolase family protein</fullName>
    </submittedName>
</protein>
<dbReference type="EMBL" id="SMKQ01000019">
    <property type="protein sequence ID" value="TDD51818.1"/>
    <property type="molecule type" value="Genomic_DNA"/>
</dbReference>
<dbReference type="Gene3D" id="2.30.40.10">
    <property type="entry name" value="Urease, subunit C, domain 1"/>
    <property type="match status" value="1"/>
</dbReference>
<dbReference type="SUPFAM" id="SSF51338">
    <property type="entry name" value="Composite domain of metallo-dependent hydrolases"/>
    <property type="match status" value="1"/>
</dbReference>
<dbReference type="Pfam" id="PF01979">
    <property type="entry name" value="Amidohydro_1"/>
    <property type="match status" value="1"/>
</dbReference>
<keyword evidence="3" id="KW-1185">Reference proteome</keyword>
<evidence type="ECO:0000313" key="3">
    <source>
        <dbReference type="Proteomes" id="UP000295302"/>
    </source>
</evidence>
<comment type="caution">
    <text evidence="2">The sequence shown here is derived from an EMBL/GenBank/DDBJ whole genome shotgun (WGS) entry which is preliminary data.</text>
</comment>
<reference evidence="2 3" key="1">
    <citation type="submission" date="2019-03" db="EMBL/GenBank/DDBJ databases">
        <title>Draft genome sequences of novel Actinobacteria.</title>
        <authorList>
            <person name="Sahin N."/>
            <person name="Ay H."/>
            <person name="Saygin H."/>
        </authorList>
    </citation>
    <scope>NUCLEOTIDE SEQUENCE [LARGE SCALE GENOMIC DNA]</scope>
    <source>
        <strain evidence="2 3">CH32</strain>
    </source>
</reference>
<dbReference type="OrthoDB" id="3514520at2"/>